<dbReference type="InterPro" id="IPR009057">
    <property type="entry name" value="Homeodomain-like_sf"/>
</dbReference>
<feature type="region of interest" description="Disordered" evidence="3">
    <location>
        <begin position="138"/>
        <end position="163"/>
    </location>
</feature>
<dbReference type="GO" id="GO:0003677">
    <property type="term" value="F:DNA binding"/>
    <property type="evidence" value="ECO:0007669"/>
    <property type="project" value="UniProtKB-KW"/>
</dbReference>
<dbReference type="PANTHER" id="PTHR19303">
    <property type="entry name" value="TRANSPOSON"/>
    <property type="match status" value="1"/>
</dbReference>
<dbReference type="Gene3D" id="1.10.10.60">
    <property type="entry name" value="Homeodomain-like"/>
    <property type="match status" value="2"/>
</dbReference>
<feature type="compositionally biased region" description="Basic residues" evidence="3">
    <location>
        <begin position="138"/>
        <end position="147"/>
    </location>
</feature>
<evidence type="ECO:0000256" key="1">
    <source>
        <dbReference type="ARBA" id="ARBA00004123"/>
    </source>
</evidence>
<protein>
    <submittedName>
        <fullName evidence="5">Tc5 transposase DNA-binding domain-containing protein</fullName>
    </submittedName>
</protein>
<evidence type="ECO:0000313" key="6">
    <source>
        <dbReference type="Proteomes" id="UP001201812"/>
    </source>
</evidence>
<dbReference type="AlphaFoldDB" id="A0AAD4N234"/>
<feature type="compositionally biased region" description="Basic residues" evidence="3">
    <location>
        <begin position="154"/>
        <end position="163"/>
    </location>
</feature>
<dbReference type="PROSITE" id="PS51253">
    <property type="entry name" value="HTH_CENPB"/>
    <property type="match status" value="1"/>
</dbReference>
<accession>A0AAD4N234</accession>
<keyword evidence="6" id="KW-1185">Reference proteome</keyword>
<dbReference type="Pfam" id="PF03221">
    <property type="entry name" value="HTH_Tnp_Tc5"/>
    <property type="match status" value="1"/>
</dbReference>
<reference evidence="5" key="1">
    <citation type="submission" date="2022-01" db="EMBL/GenBank/DDBJ databases">
        <title>Genome Sequence Resource for Two Populations of Ditylenchus destructor, the Migratory Endoparasitic Phytonematode.</title>
        <authorList>
            <person name="Zhang H."/>
            <person name="Lin R."/>
            <person name="Xie B."/>
        </authorList>
    </citation>
    <scope>NUCLEOTIDE SEQUENCE</scope>
    <source>
        <strain evidence="5">BazhouSP</strain>
    </source>
</reference>
<dbReference type="InterPro" id="IPR050863">
    <property type="entry name" value="CenT-Element_Derived"/>
</dbReference>
<keyword evidence="2 5" id="KW-0238">DNA-binding</keyword>
<feature type="domain" description="HTH CENPB-type" evidence="4">
    <location>
        <begin position="74"/>
        <end position="145"/>
    </location>
</feature>
<dbReference type="InterPro" id="IPR006600">
    <property type="entry name" value="HTH_CenpB_DNA-bd_dom"/>
</dbReference>
<organism evidence="5 6">
    <name type="scientific">Ditylenchus destructor</name>
    <dbReference type="NCBI Taxonomy" id="166010"/>
    <lineage>
        <taxon>Eukaryota</taxon>
        <taxon>Metazoa</taxon>
        <taxon>Ecdysozoa</taxon>
        <taxon>Nematoda</taxon>
        <taxon>Chromadorea</taxon>
        <taxon>Rhabditida</taxon>
        <taxon>Tylenchina</taxon>
        <taxon>Tylenchomorpha</taxon>
        <taxon>Sphaerularioidea</taxon>
        <taxon>Anguinidae</taxon>
        <taxon>Anguininae</taxon>
        <taxon>Ditylenchus</taxon>
    </lineage>
</organism>
<sequence>MNVPTFPTKRKRLELSIAMKKAVCTYKKNHPQASQEAIAAVIQKQFSLDCAPGRATIGDILREEEKWLNVDNERSFRLKSVKHPELDKALLLWNNDKVAHNAPTSDELLIEQAKSFGEKLGIKDMKYSHGWLDKWKNRNGIKVHKSKNNGATTNRKRNVQQKR</sequence>
<dbReference type="SMART" id="SM00674">
    <property type="entry name" value="CENPB"/>
    <property type="match status" value="1"/>
</dbReference>
<dbReference type="PANTHER" id="PTHR19303:SF73">
    <property type="entry name" value="PROTEIN PDC2"/>
    <property type="match status" value="1"/>
</dbReference>
<evidence type="ECO:0000259" key="4">
    <source>
        <dbReference type="PROSITE" id="PS51253"/>
    </source>
</evidence>
<dbReference type="GO" id="GO:0005634">
    <property type="term" value="C:nucleus"/>
    <property type="evidence" value="ECO:0007669"/>
    <property type="project" value="UniProtKB-SubCell"/>
</dbReference>
<proteinExistence type="predicted"/>
<evidence type="ECO:0000256" key="3">
    <source>
        <dbReference type="SAM" id="MobiDB-lite"/>
    </source>
</evidence>
<evidence type="ECO:0000256" key="2">
    <source>
        <dbReference type="ARBA" id="ARBA00023125"/>
    </source>
</evidence>
<dbReference type="Proteomes" id="UP001201812">
    <property type="component" value="Unassembled WGS sequence"/>
</dbReference>
<dbReference type="SUPFAM" id="SSF46689">
    <property type="entry name" value="Homeodomain-like"/>
    <property type="match status" value="1"/>
</dbReference>
<dbReference type="EMBL" id="JAKKPZ010000013">
    <property type="protein sequence ID" value="KAI1714386.1"/>
    <property type="molecule type" value="Genomic_DNA"/>
</dbReference>
<comment type="subcellular location">
    <subcellularLocation>
        <location evidence="1">Nucleus</location>
    </subcellularLocation>
</comment>
<name>A0AAD4N234_9BILA</name>
<evidence type="ECO:0000313" key="5">
    <source>
        <dbReference type="EMBL" id="KAI1714386.1"/>
    </source>
</evidence>
<gene>
    <name evidence="5" type="ORF">DdX_08481</name>
</gene>
<comment type="caution">
    <text evidence="5">The sequence shown here is derived from an EMBL/GenBank/DDBJ whole genome shotgun (WGS) entry which is preliminary data.</text>
</comment>